<dbReference type="Pfam" id="PF01464">
    <property type="entry name" value="SLT"/>
    <property type="match status" value="1"/>
</dbReference>
<evidence type="ECO:0000259" key="2">
    <source>
        <dbReference type="Pfam" id="PF01464"/>
    </source>
</evidence>
<dbReference type="InterPro" id="IPR008258">
    <property type="entry name" value="Transglycosylase_SLT_dom_1"/>
</dbReference>
<comment type="similarity">
    <text evidence="1">Belongs to the transglycosylase Slt family.</text>
</comment>
<dbReference type="PANTHER" id="PTHR37423">
    <property type="entry name" value="SOLUBLE LYTIC MUREIN TRANSGLYCOSYLASE-RELATED"/>
    <property type="match status" value="1"/>
</dbReference>
<evidence type="ECO:0000256" key="1">
    <source>
        <dbReference type="ARBA" id="ARBA00007734"/>
    </source>
</evidence>
<reference evidence="4" key="1">
    <citation type="journal article" date="2019" name="Int. J. Syst. Evol. Microbiol.">
        <title>The Global Catalogue of Microorganisms (GCM) 10K type strain sequencing project: providing services to taxonomists for standard genome sequencing and annotation.</title>
        <authorList>
            <consortium name="The Broad Institute Genomics Platform"/>
            <consortium name="The Broad Institute Genome Sequencing Center for Infectious Disease"/>
            <person name="Wu L."/>
            <person name="Ma J."/>
        </authorList>
    </citation>
    <scope>NUCLEOTIDE SEQUENCE [LARGE SCALE GENOMIC DNA]</scope>
    <source>
        <strain evidence="4">PCU 280</strain>
    </source>
</reference>
<dbReference type="PROSITE" id="PS00922">
    <property type="entry name" value="TRANSGLYCOSYLASE"/>
    <property type="match status" value="1"/>
</dbReference>
<sequence>MEANDLKVLKQQQLTAQLDYYTGKKVIKSESAVFDKLLEQSEQKVWDPNQTESLDQQRVWGYLQATGISHVQKYGEYEASAVYSGVNTIANATQLNKASANSSFDGLIEASAEKYGVSAALIQAVIQTESNFNPNAVSSAGAKGLMQLMDGTARGLGVTNSFEPAQNIEGGTKYLAMLLKKYNGNENVALAAYNAGPGRIDRLGIASEIELQQKYNLLPVETQRYISKVQAARA</sequence>
<dbReference type="Proteomes" id="UP001596233">
    <property type="component" value="Unassembled WGS sequence"/>
</dbReference>
<dbReference type="EMBL" id="JBHSTE010000001">
    <property type="protein sequence ID" value="MFC6331390.1"/>
    <property type="molecule type" value="Genomic_DNA"/>
</dbReference>
<comment type="caution">
    <text evidence="3">The sequence shown here is derived from an EMBL/GenBank/DDBJ whole genome shotgun (WGS) entry which is preliminary data.</text>
</comment>
<proteinExistence type="inferred from homology"/>
<accession>A0ABW1V116</accession>
<evidence type="ECO:0000313" key="3">
    <source>
        <dbReference type="EMBL" id="MFC6331390.1"/>
    </source>
</evidence>
<dbReference type="InterPro" id="IPR023346">
    <property type="entry name" value="Lysozyme-like_dom_sf"/>
</dbReference>
<gene>
    <name evidence="3" type="ORF">ACFP56_02055</name>
</gene>
<name>A0ABW1V116_9BACL</name>
<protein>
    <submittedName>
        <fullName evidence="3">Lytic transglycosylase domain-containing protein</fullName>
    </submittedName>
</protein>
<dbReference type="RefSeq" id="WP_379230584.1">
    <property type="nucleotide sequence ID" value="NZ_JBHSTE010000001.1"/>
</dbReference>
<evidence type="ECO:0000313" key="4">
    <source>
        <dbReference type="Proteomes" id="UP001596233"/>
    </source>
</evidence>
<dbReference type="CDD" id="cd00254">
    <property type="entry name" value="LT-like"/>
    <property type="match status" value="1"/>
</dbReference>
<organism evidence="3 4">
    <name type="scientific">Paenibacillus septentrionalis</name>
    <dbReference type="NCBI Taxonomy" id="429342"/>
    <lineage>
        <taxon>Bacteria</taxon>
        <taxon>Bacillati</taxon>
        <taxon>Bacillota</taxon>
        <taxon>Bacilli</taxon>
        <taxon>Bacillales</taxon>
        <taxon>Paenibacillaceae</taxon>
        <taxon>Paenibacillus</taxon>
    </lineage>
</organism>
<dbReference type="PANTHER" id="PTHR37423:SF2">
    <property type="entry name" value="MEMBRANE-BOUND LYTIC MUREIN TRANSGLYCOSYLASE C"/>
    <property type="match status" value="1"/>
</dbReference>
<keyword evidence="4" id="KW-1185">Reference proteome</keyword>
<dbReference type="InterPro" id="IPR000189">
    <property type="entry name" value="Transglyc_AS"/>
</dbReference>
<dbReference type="Gene3D" id="1.10.530.10">
    <property type="match status" value="1"/>
</dbReference>
<feature type="domain" description="Transglycosylase SLT" evidence="2">
    <location>
        <begin position="107"/>
        <end position="202"/>
    </location>
</feature>
<dbReference type="SUPFAM" id="SSF53955">
    <property type="entry name" value="Lysozyme-like"/>
    <property type="match status" value="1"/>
</dbReference>